<proteinExistence type="predicted"/>
<reference evidence="1 2" key="1">
    <citation type="journal article" date="2018" name="Mol. Plant">
        <title>The genome of Artemisia annua provides insight into the evolution of Asteraceae family and artemisinin biosynthesis.</title>
        <authorList>
            <person name="Shen Q."/>
            <person name="Zhang L."/>
            <person name="Liao Z."/>
            <person name="Wang S."/>
            <person name="Yan T."/>
            <person name="Shi P."/>
            <person name="Liu M."/>
            <person name="Fu X."/>
            <person name="Pan Q."/>
            <person name="Wang Y."/>
            <person name="Lv Z."/>
            <person name="Lu X."/>
            <person name="Zhang F."/>
            <person name="Jiang W."/>
            <person name="Ma Y."/>
            <person name="Chen M."/>
            <person name="Hao X."/>
            <person name="Li L."/>
            <person name="Tang Y."/>
            <person name="Lv G."/>
            <person name="Zhou Y."/>
            <person name="Sun X."/>
            <person name="Brodelius P.E."/>
            <person name="Rose J.K.C."/>
            <person name="Tang K."/>
        </authorList>
    </citation>
    <scope>NUCLEOTIDE SEQUENCE [LARGE SCALE GENOMIC DNA]</scope>
    <source>
        <strain evidence="2">cv. Huhao1</strain>
        <tissue evidence="1">Leaf</tissue>
    </source>
</reference>
<protein>
    <submittedName>
        <fullName evidence="1">Uncharacterized protein</fullName>
    </submittedName>
</protein>
<dbReference type="Proteomes" id="UP000245207">
    <property type="component" value="Unassembled WGS sequence"/>
</dbReference>
<evidence type="ECO:0000313" key="2">
    <source>
        <dbReference type="Proteomes" id="UP000245207"/>
    </source>
</evidence>
<name>A0A2U1M743_ARTAN</name>
<dbReference type="EMBL" id="PKPP01006276">
    <property type="protein sequence ID" value="PWA57050.1"/>
    <property type="molecule type" value="Genomic_DNA"/>
</dbReference>
<dbReference type="AlphaFoldDB" id="A0A2U1M743"/>
<gene>
    <name evidence="1" type="ORF">CTI12_AA412890</name>
</gene>
<keyword evidence="2" id="KW-1185">Reference proteome</keyword>
<evidence type="ECO:0000313" key="1">
    <source>
        <dbReference type="EMBL" id="PWA57050.1"/>
    </source>
</evidence>
<organism evidence="1 2">
    <name type="scientific">Artemisia annua</name>
    <name type="common">Sweet wormwood</name>
    <dbReference type="NCBI Taxonomy" id="35608"/>
    <lineage>
        <taxon>Eukaryota</taxon>
        <taxon>Viridiplantae</taxon>
        <taxon>Streptophyta</taxon>
        <taxon>Embryophyta</taxon>
        <taxon>Tracheophyta</taxon>
        <taxon>Spermatophyta</taxon>
        <taxon>Magnoliopsida</taxon>
        <taxon>eudicotyledons</taxon>
        <taxon>Gunneridae</taxon>
        <taxon>Pentapetalae</taxon>
        <taxon>asterids</taxon>
        <taxon>campanulids</taxon>
        <taxon>Asterales</taxon>
        <taxon>Asteraceae</taxon>
        <taxon>Asteroideae</taxon>
        <taxon>Anthemideae</taxon>
        <taxon>Artemisiinae</taxon>
        <taxon>Artemisia</taxon>
    </lineage>
</organism>
<sequence length="79" mass="8625">MRPCNGFYLVESSRAHKILPRVHKILPPALPAIRALVLPTPPSTRELSGRYQKYNLRAFRPTCPGPSPGVGHGIPPGDC</sequence>
<accession>A0A2U1M743</accession>
<comment type="caution">
    <text evidence="1">The sequence shown here is derived from an EMBL/GenBank/DDBJ whole genome shotgun (WGS) entry which is preliminary data.</text>
</comment>
<dbReference type="OrthoDB" id="1938149at2759"/>